<keyword evidence="12" id="KW-1185">Reference proteome</keyword>
<evidence type="ECO:0000259" key="9">
    <source>
        <dbReference type="PROSITE" id="PS51786"/>
    </source>
</evidence>
<dbReference type="GO" id="GO:0004252">
    <property type="term" value="F:serine-type endopeptidase activity"/>
    <property type="evidence" value="ECO:0007669"/>
    <property type="project" value="UniProtKB-UniRule"/>
</dbReference>
<dbReference type="InterPro" id="IPR014721">
    <property type="entry name" value="Ribsml_uS5_D2-typ_fold_subgr"/>
</dbReference>
<keyword evidence="4 7" id="KW-0720">Serine protease</keyword>
<dbReference type="PROSITE" id="PS51787">
    <property type="entry name" value="LON_N"/>
    <property type="match status" value="1"/>
</dbReference>
<evidence type="ECO:0000313" key="11">
    <source>
        <dbReference type="EMBL" id="RPB29390.1"/>
    </source>
</evidence>
<dbReference type="InterPro" id="IPR003593">
    <property type="entry name" value="AAA+_ATPase"/>
</dbReference>
<evidence type="ECO:0000256" key="8">
    <source>
        <dbReference type="SAM" id="MobiDB-lite"/>
    </source>
</evidence>
<feature type="region of interest" description="Disordered" evidence="8">
    <location>
        <begin position="55"/>
        <end position="84"/>
    </location>
</feature>
<keyword evidence="6" id="KW-0576">Peroxisome</keyword>
<dbReference type="SMART" id="SM00464">
    <property type="entry name" value="LON"/>
    <property type="match status" value="1"/>
</dbReference>
<reference evidence="11 12" key="1">
    <citation type="journal article" date="2018" name="Nat. Ecol. Evol.">
        <title>Pezizomycetes genomes reveal the molecular basis of ectomycorrhizal truffle lifestyle.</title>
        <authorList>
            <person name="Murat C."/>
            <person name="Payen T."/>
            <person name="Noel B."/>
            <person name="Kuo A."/>
            <person name="Morin E."/>
            <person name="Chen J."/>
            <person name="Kohler A."/>
            <person name="Krizsan K."/>
            <person name="Balestrini R."/>
            <person name="Da Silva C."/>
            <person name="Montanini B."/>
            <person name="Hainaut M."/>
            <person name="Levati E."/>
            <person name="Barry K.W."/>
            <person name="Belfiori B."/>
            <person name="Cichocki N."/>
            <person name="Clum A."/>
            <person name="Dockter R.B."/>
            <person name="Fauchery L."/>
            <person name="Guy J."/>
            <person name="Iotti M."/>
            <person name="Le Tacon F."/>
            <person name="Lindquist E.A."/>
            <person name="Lipzen A."/>
            <person name="Malagnac F."/>
            <person name="Mello A."/>
            <person name="Molinier V."/>
            <person name="Miyauchi S."/>
            <person name="Poulain J."/>
            <person name="Riccioni C."/>
            <person name="Rubini A."/>
            <person name="Sitrit Y."/>
            <person name="Splivallo R."/>
            <person name="Traeger S."/>
            <person name="Wang M."/>
            <person name="Zifcakova L."/>
            <person name="Wipf D."/>
            <person name="Zambonelli A."/>
            <person name="Paolocci F."/>
            <person name="Nowrousian M."/>
            <person name="Ottonello S."/>
            <person name="Baldrian P."/>
            <person name="Spatafora J.W."/>
            <person name="Henrissat B."/>
            <person name="Nagy L.G."/>
            <person name="Aury J.M."/>
            <person name="Wincker P."/>
            <person name="Grigoriev I.V."/>
            <person name="Bonfante P."/>
            <person name="Martin F.M."/>
        </authorList>
    </citation>
    <scope>NUCLEOTIDE SEQUENCE [LARGE SCALE GENOMIC DNA]</scope>
    <source>
        <strain evidence="11 12">ATCC MYA-4762</strain>
    </source>
</reference>
<dbReference type="Pfam" id="PF22667">
    <property type="entry name" value="Lon_lid"/>
    <property type="match status" value="1"/>
</dbReference>
<dbReference type="Pfam" id="PF02190">
    <property type="entry name" value="LON_substr_bdg"/>
    <property type="match status" value="1"/>
</dbReference>
<dbReference type="InterPro" id="IPR015947">
    <property type="entry name" value="PUA-like_sf"/>
</dbReference>
<dbReference type="FunFam" id="1.10.8.60:FF:000091">
    <property type="entry name" value="Lon protease homolog 2, peroxisomal"/>
    <property type="match status" value="1"/>
</dbReference>
<evidence type="ECO:0000256" key="3">
    <source>
        <dbReference type="ARBA" id="ARBA00022801"/>
    </source>
</evidence>
<dbReference type="InterPro" id="IPR027065">
    <property type="entry name" value="Lon_Prtase"/>
</dbReference>
<dbReference type="SUPFAM" id="SSF52540">
    <property type="entry name" value="P-loop containing nucleoside triphosphate hydrolases"/>
    <property type="match status" value="1"/>
</dbReference>
<dbReference type="GO" id="GO:0006508">
    <property type="term" value="P:proteolysis"/>
    <property type="evidence" value="ECO:0007669"/>
    <property type="project" value="UniProtKB-KW"/>
</dbReference>
<evidence type="ECO:0000256" key="2">
    <source>
        <dbReference type="ARBA" id="ARBA00022741"/>
    </source>
</evidence>
<dbReference type="Gene3D" id="3.40.50.300">
    <property type="entry name" value="P-loop containing nucleotide triphosphate hydrolases"/>
    <property type="match status" value="1"/>
</dbReference>
<evidence type="ECO:0000256" key="5">
    <source>
        <dbReference type="ARBA" id="ARBA00022840"/>
    </source>
</evidence>
<dbReference type="Gene3D" id="2.30.130.40">
    <property type="entry name" value="LON domain-like"/>
    <property type="match status" value="1"/>
</dbReference>
<dbReference type="Gene3D" id="1.10.8.60">
    <property type="match status" value="1"/>
</dbReference>
<evidence type="ECO:0000313" key="12">
    <source>
        <dbReference type="Proteomes" id="UP000267821"/>
    </source>
</evidence>
<feature type="active site" evidence="7">
    <location>
        <position position="910"/>
    </location>
</feature>
<evidence type="ECO:0000256" key="1">
    <source>
        <dbReference type="ARBA" id="ARBA00022670"/>
    </source>
</evidence>
<dbReference type="InterPro" id="IPR027417">
    <property type="entry name" value="P-loop_NTPase"/>
</dbReference>
<feature type="region of interest" description="Disordered" evidence="8">
    <location>
        <begin position="468"/>
        <end position="487"/>
    </location>
</feature>
<dbReference type="STRING" id="1051890.A0A3N4M2W6"/>
<dbReference type="Pfam" id="PF00004">
    <property type="entry name" value="AAA"/>
    <property type="match status" value="1"/>
</dbReference>
<dbReference type="InterPro" id="IPR008269">
    <property type="entry name" value="Lon_proteolytic"/>
</dbReference>
<sequence>MFDPPSSTSILHTLPLLPLPHPLLLLPSAILRVPISSRRDIQSLLAKLAYDALSESSSTPNSQSDSQPNNPFTTPSTPPIDTVDISTIPKDSNFIIGFLPLDPYNSPSAKATSPGTTSSLSYRPLDPASASLDDLSTIGTIGRVIGFEHPKLSDGDTDASGAAILVEGKERFRIRNILQKTPFVEGEVEVLIDHVSDPNDVELSSLHSNLQQLATTLLHLLRIPLPITPRDPDAPTHLPAPLARRLQGFIASSPARLSGRLADFLIAAIEPPLQDRLLLLQDLDIKARLRRAIGILEKRVDELKSVLGGRMIVRNAAHQPPPPPTDIVIRRKLPPARGGMGGYGGDEEQYAEIAVLEKKLKTAQIPPNAQQTVERELSRLKRMQSVQPEYSIQRTYLETLAEIPWVVETEDRLDVEAMKRAREVLDRDHFGLEKVKRRVLEYLAVLRLKVVLAQEQAAAAQVEDKAEVAREAPSNGPVTVIGPTDPTVSVVNPIPSPRPTTAPELQQLPTPSKATITRAPILLLVGPPGTGKTSLAKSIATALGRKFHRISLGGIHSEAEIRGHRRTYIAAMPGVVVNGLRRVGVANPVLLLDEIDKIGGRSQNGDPSAALLEVLDPEQNWSFSDHYVNIPVDLSKVIFIATANDKREIPPALLDRMETIHLHAYTNLEKFHIASRFLIPKQVALNGLKTDQVQLPEQVIQTIINFYTREPGVRNLEREIGSVVRAKAVQYIDAKDSSNLGHYKPQVGLEELETILGMQRYRPDLTERGNRPGIVNGLVAFSSGHGVMSGSGAIIFIEAAAMPGQGNLRLTGNLGNVIKESAEVALTWVKAHAYDLGLTNSRDDDITKNKAIHVHCPAGSDPKDGPSAGVAFIVALVSLFSDRPVPATLAMTGEVSLRGRVTAVGAIKEKLIGALSAGVKTVIVPTPNRYNVQELPDEVKRSLDIVCARHIWDVLKVVWPDWSSVAAHDTLPSIAPISSRL</sequence>
<dbReference type="EMBL" id="ML121527">
    <property type="protein sequence ID" value="RPB29390.1"/>
    <property type="molecule type" value="Genomic_DNA"/>
</dbReference>
<dbReference type="FunFam" id="1.20.5.5270:FF:000002">
    <property type="entry name" value="Lon protease homolog"/>
    <property type="match status" value="1"/>
</dbReference>
<dbReference type="PROSITE" id="PS51786">
    <property type="entry name" value="LON_PROTEOLYTIC"/>
    <property type="match status" value="1"/>
</dbReference>
<dbReference type="InterPro" id="IPR020568">
    <property type="entry name" value="Ribosomal_Su5_D2-typ_SF"/>
</dbReference>
<keyword evidence="3 7" id="KW-0378">Hydrolase</keyword>
<evidence type="ECO:0000259" key="10">
    <source>
        <dbReference type="PROSITE" id="PS51787"/>
    </source>
</evidence>
<dbReference type="SUPFAM" id="SSF88697">
    <property type="entry name" value="PUA domain-like"/>
    <property type="match status" value="1"/>
</dbReference>
<dbReference type="PANTHER" id="PTHR10046">
    <property type="entry name" value="ATP DEPENDENT LON PROTEASE FAMILY MEMBER"/>
    <property type="match status" value="1"/>
</dbReference>
<evidence type="ECO:0000256" key="4">
    <source>
        <dbReference type="ARBA" id="ARBA00022825"/>
    </source>
</evidence>
<evidence type="ECO:0000256" key="6">
    <source>
        <dbReference type="ARBA" id="ARBA00023140"/>
    </source>
</evidence>
<feature type="active site" evidence="7">
    <location>
        <position position="867"/>
    </location>
</feature>
<dbReference type="CDD" id="cd19500">
    <property type="entry name" value="RecA-like_Lon"/>
    <property type="match status" value="1"/>
</dbReference>
<keyword evidence="1 7" id="KW-0645">Protease</keyword>
<dbReference type="InterPro" id="IPR003959">
    <property type="entry name" value="ATPase_AAA_core"/>
</dbReference>
<feature type="compositionally biased region" description="Low complexity" evidence="8">
    <location>
        <begin position="55"/>
        <end position="75"/>
    </location>
</feature>
<evidence type="ECO:0000256" key="7">
    <source>
        <dbReference type="PROSITE-ProRule" id="PRU01122"/>
    </source>
</evidence>
<dbReference type="InterPro" id="IPR046336">
    <property type="entry name" value="Lon_prtase_N_sf"/>
</dbReference>
<dbReference type="OrthoDB" id="2411602at2759"/>
<feature type="domain" description="Lon proteolytic" evidence="9">
    <location>
        <begin position="769"/>
        <end position="961"/>
    </location>
</feature>
<dbReference type="Pfam" id="PF05362">
    <property type="entry name" value="Lon_C"/>
    <property type="match status" value="1"/>
</dbReference>
<dbReference type="InterPro" id="IPR003111">
    <property type="entry name" value="Lon_prtase_N"/>
</dbReference>
<dbReference type="Proteomes" id="UP000267821">
    <property type="component" value="Unassembled WGS sequence"/>
</dbReference>
<gene>
    <name evidence="11" type="ORF">L211DRAFT_832089</name>
</gene>
<proteinExistence type="inferred from homology"/>
<dbReference type="GO" id="GO:0004176">
    <property type="term" value="F:ATP-dependent peptidase activity"/>
    <property type="evidence" value="ECO:0007669"/>
    <property type="project" value="UniProtKB-UniRule"/>
</dbReference>
<name>A0A3N4M2W6_9PEZI</name>
<comment type="similarity">
    <text evidence="7">Belongs to the peptidase S16 family.</text>
</comment>
<keyword evidence="2" id="KW-0547">Nucleotide-binding</keyword>
<dbReference type="FunFam" id="3.30.230.10:FF:000039">
    <property type="entry name" value="Lon protease homolog 2, peroxisomal"/>
    <property type="match status" value="1"/>
</dbReference>
<dbReference type="GO" id="GO:0030163">
    <property type="term" value="P:protein catabolic process"/>
    <property type="evidence" value="ECO:0007669"/>
    <property type="project" value="InterPro"/>
</dbReference>
<keyword evidence="5" id="KW-0067">ATP-binding</keyword>
<protein>
    <submittedName>
        <fullName evidence="11">ATP-dependent protease La</fullName>
    </submittedName>
</protein>
<dbReference type="GO" id="GO:0005524">
    <property type="term" value="F:ATP binding"/>
    <property type="evidence" value="ECO:0007669"/>
    <property type="project" value="UniProtKB-KW"/>
</dbReference>
<dbReference type="Gene3D" id="1.20.5.5270">
    <property type="match status" value="1"/>
</dbReference>
<accession>A0A3N4M2W6</accession>
<organism evidence="11 12">
    <name type="scientific">Terfezia boudieri ATCC MYA-4762</name>
    <dbReference type="NCBI Taxonomy" id="1051890"/>
    <lineage>
        <taxon>Eukaryota</taxon>
        <taxon>Fungi</taxon>
        <taxon>Dikarya</taxon>
        <taxon>Ascomycota</taxon>
        <taxon>Pezizomycotina</taxon>
        <taxon>Pezizomycetes</taxon>
        <taxon>Pezizales</taxon>
        <taxon>Pezizaceae</taxon>
        <taxon>Terfezia</taxon>
    </lineage>
</organism>
<feature type="domain" description="Lon N-terminal" evidence="10">
    <location>
        <begin position="14"/>
        <end position="300"/>
    </location>
</feature>
<dbReference type="InterPro" id="IPR054594">
    <property type="entry name" value="Lon_lid"/>
</dbReference>
<dbReference type="PRINTS" id="PR00830">
    <property type="entry name" value="ENDOLAPTASE"/>
</dbReference>
<dbReference type="AlphaFoldDB" id="A0A3N4M2W6"/>
<dbReference type="Gene3D" id="3.30.230.10">
    <property type="match status" value="1"/>
</dbReference>
<dbReference type="InParanoid" id="A0A3N4M2W6"/>
<dbReference type="GO" id="GO:0016887">
    <property type="term" value="F:ATP hydrolysis activity"/>
    <property type="evidence" value="ECO:0007669"/>
    <property type="project" value="InterPro"/>
</dbReference>
<dbReference type="SUPFAM" id="SSF54211">
    <property type="entry name" value="Ribosomal protein S5 domain 2-like"/>
    <property type="match status" value="1"/>
</dbReference>
<dbReference type="SMART" id="SM00382">
    <property type="entry name" value="AAA"/>
    <property type="match status" value="1"/>
</dbReference>